<dbReference type="AlphaFoldDB" id="A0A1N5S6K7"/>
<sequence length="119" mass="13290">MEKRIENLIWVLIGLVAVVAAVAIITSILFGGRYYNGGYGPYGMMGGFYGMGIIMPIIGIISVILVLIFVYFILDAIRGPVNYVHTESISRAEEIAKERLAKGEISEEEYRKIIETIMR</sequence>
<proteinExistence type="predicted"/>
<reference evidence="2 5" key="1">
    <citation type="submission" date="2016-04" db="EMBL/GenBank/DDBJ databases">
        <authorList>
            <person name="Evans L.H."/>
            <person name="Alamgir A."/>
            <person name="Owens N."/>
            <person name="Weber N.D."/>
            <person name="Virtaneva K."/>
            <person name="Barbian K."/>
            <person name="Babar A."/>
            <person name="Rosenke K."/>
        </authorList>
    </citation>
    <scope>NUCLEOTIDE SEQUENCE [LARGE SCALE GENOMIC DNA]</scope>
    <source>
        <strain evidence="2">S5</strain>
        <strain evidence="5">S5(T) (JCM 30642 \VKM B-2941)</strain>
    </source>
</reference>
<dbReference type="Proteomes" id="UP000195607">
    <property type="component" value="Chromosome I"/>
</dbReference>
<dbReference type="KEGG" id="cdiv:CPM_0068"/>
<dbReference type="EMBL" id="LT671858">
    <property type="protein sequence ID" value="SIM31634.1"/>
    <property type="molecule type" value="Genomic_DNA"/>
</dbReference>
<dbReference type="EMBL" id="LT719092">
    <property type="protein sequence ID" value="SJK83968.1"/>
    <property type="molecule type" value="Genomic_DNA"/>
</dbReference>
<dbReference type="OrthoDB" id="385021at2157"/>
<organism evidence="2 5">
    <name type="scientific">Cuniculiplasma divulgatum</name>
    <dbReference type="NCBI Taxonomy" id="1673428"/>
    <lineage>
        <taxon>Archaea</taxon>
        <taxon>Methanobacteriati</taxon>
        <taxon>Thermoplasmatota</taxon>
        <taxon>Thermoplasmata</taxon>
        <taxon>Thermoplasmatales</taxon>
        <taxon>Cuniculiplasmataceae</taxon>
        <taxon>Cuniculiplasma</taxon>
    </lineage>
</organism>
<keyword evidence="1" id="KW-0812">Transmembrane</keyword>
<reference evidence="4" key="3">
    <citation type="submission" date="2016-06" db="EMBL/GenBank/DDBJ databases">
        <authorList>
            <person name="Toshchakov V.S."/>
        </authorList>
    </citation>
    <scope>NUCLEOTIDE SEQUENCE [LARGE SCALE GENOMIC DNA]</scope>
    <source>
        <strain>PM4 (JCM 30641</strain>
        <strain evidence="4">\VKM B-2940)</strain>
    </source>
</reference>
<feature type="transmembrane region" description="Helical" evidence="1">
    <location>
        <begin position="50"/>
        <end position="74"/>
    </location>
</feature>
<name>A0A1N5S6K7_9ARCH</name>
<dbReference type="RefSeq" id="WP_021789421.1">
    <property type="nucleotide sequence ID" value="NZ_LT671858.1"/>
</dbReference>
<evidence type="ECO:0000313" key="4">
    <source>
        <dbReference type="Proteomes" id="UP000187822"/>
    </source>
</evidence>
<feature type="transmembrane region" description="Helical" evidence="1">
    <location>
        <begin position="7"/>
        <end position="30"/>
    </location>
</feature>
<evidence type="ECO:0000313" key="3">
    <source>
        <dbReference type="EMBL" id="SJK83968.1"/>
    </source>
</evidence>
<evidence type="ECO:0000313" key="2">
    <source>
        <dbReference type="EMBL" id="SIM31634.1"/>
    </source>
</evidence>
<evidence type="ECO:0000313" key="5">
    <source>
        <dbReference type="Proteomes" id="UP000195607"/>
    </source>
</evidence>
<evidence type="ECO:0000256" key="1">
    <source>
        <dbReference type="SAM" id="Phobius"/>
    </source>
</evidence>
<keyword evidence="1" id="KW-1133">Transmembrane helix</keyword>
<gene>
    <name evidence="3" type="ORF">CPM_0068</name>
    <name evidence="2" type="ORF">CSP5_0099</name>
</gene>
<dbReference type="Proteomes" id="UP000187822">
    <property type="component" value="Chromosome I"/>
</dbReference>
<keyword evidence="4" id="KW-1185">Reference proteome</keyword>
<protein>
    <submittedName>
        <fullName evidence="2">Membrane protein</fullName>
    </submittedName>
</protein>
<reference evidence="3" key="2">
    <citation type="submission" date="2016-06" db="EMBL/GenBank/DDBJ databases">
        <authorList>
            <person name="Olsen C.W."/>
            <person name="Carey S."/>
            <person name="Hinshaw L."/>
            <person name="Karasin A.I."/>
        </authorList>
    </citation>
    <scope>NUCLEOTIDE SEQUENCE [LARGE SCALE GENOMIC DNA]</scope>
    <source>
        <strain evidence="3">PM4</strain>
    </source>
</reference>
<accession>A0A1N5S6K7</accession>
<dbReference type="GeneID" id="41587414"/>
<keyword evidence="1" id="KW-0472">Membrane</keyword>